<dbReference type="GO" id="GO:0005789">
    <property type="term" value="C:endoplasmic reticulum membrane"/>
    <property type="evidence" value="ECO:0007669"/>
    <property type="project" value="UniProtKB-SubCell"/>
</dbReference>
<dbReference type="GO" id="GO:0004168">
    <property type="term" value="F:dolichol kinase activity"/>
    <property type="evidence" value="ECO:0007669"/>
    <property type="project" value="UniProtKB-EC"/>
</dbReference>
<keyword evidence="4" id="KW-0808">Transferase</keyword>
<reference evidence="11" key="1">
    <citation type="submission" date="2023-06" db="EMBL/GenBank/DDBJ databases">
        <authorList>
            <person name="Delattre M."/>
        </authorList>
    </citation>
    <scope>NUCLEOTIDE SEQUENCE</scope>
    <source>
        <strain evidence="11">AF72</strain>
    </source>
</reference>
<evidence type="ECO:0000256" key="5">
    <source>
        <dbReference type="ARBA" id="ARBA00022692"/>
    </source>
</evidence>
<evidence type="ECO:0000256" key="10">
    <source>
        <dbReference type="SAM" id="Phobius"/>
    </source>
</evidence>
<comment type="similarity">
    <text evidence="2">Belongs to the polyprenol kinase family.</text>
</comment>
<evidence type="ECO:0000256" key="9">
    <source>
        <dbReference type="ARBA" id="ARBA00023136"/>
    </source>
</evidence>
<dbReference type="EC" id="2.7.1.108" evidence="3"/>
<keyword evidence="12" id="KW-1185">Reference proteome</keyword>
<comment type="caution">
    <text evidence="11">The sequence shown here is derived from an EMBL/GenBank/DDBJ whole genome shotgun (WGS) entry which is preliminary data.</text>
</comment>
<evidence type="ECO:0000256" key="4">
    <source>
        <dbReference type="ARBA" id="ARBA00022679"/>
    </source>
</evidence>
<keyword evidence="9 10" id="KW-0472">Membrane</keyword>
<dbReference type="PANTHER" id="PTHR13205:SF15">
    <property type="entry name" value="DOLICHOL KINASE"/>
    <property type="match status" value="1"/>
</dbReference>
<feature type="non-terminal residue" evidence="11">
    <location>
        <position position="194"/>
    </location>
</feature>
<keyword evidence="6" id="KW-0418">Kinase</keyword>
<dbReference type="AlphaFoldDB" id="A0AA36CX15"/>
<evidence type="ECO:0000313" key="12">
    <source>
        <dbReference type="Proteomes" id="UP001177023"/>
    </source>
</evidence>
<feature type="transmembrane region" description="Helical" evidence="10">
    <location>
        <begin position="160"/>
        <end position="177"/>
    </location>
</feature>
<feature type="transmembrane region" description="Helical" evidence="10">
    <location>
        <begin position="132"/>
        <end position="153"/>
    </location>
</feature>
<dbReference type="InterPro" id="IPR032974">
    <property type="entry name" value="Polypren_kinase"/>
</dbReference>
<feature type="transmembrane region" description="Helical" evidence="10">
    <location>
        <begin position="67"/>
        <end position="86"/>
    </location>
</feature>
<dbReference type="GO" id="GO:0043048">
    <property type="term" value="P:dolichyl monophosphate biosynthetic process"/>
    <property type="evidence" value="ECO:0007669"/>
    <property type="project" value="TreeGrafter"/>
</dbReference>
<dbReference type="Proteomes" id="UP001177023">
    <property type="component" value="Unassembled WGS sequence"/>
</dbReference>
<evidence type="ECO:0000313" key="11">
    <source>
        <dbReference type="EMBL" id="CAJ0575781.1"/>
    </source>
</evidence>
<dbReference type="PANTHER" id="PTHR13205">
    <property type="entry name" value="TRANSMEMBRANE PROTEIN 15-RELATED"/>
    <property type="match status" value="1"/>
</dbReference>
<sequence length="194" mass="22091">MHRKFFHLVIGLIYLSGIYYEPRFTWLCGYLWLCIFVCFEVLRYFQVPPWSTGLDSLFLIFKDKQDGKVLMTPMYLLFGVFCPLFLDPLTQPRTFQMRHLAGILTVVVGDSMAAIGGYLYGQQKWPGRNKTYVGSMFMAASVFLCSTALAPLCAQPIPSLAYRAACSIVLTFIEAYIENFDNVLLPLVGYVMLL</sequence>
<keyword evidence="7" id="KW-0256">Endoplasmic reticulum</keyword>
<proteinExistence type="inferred from homology"/>
<evidence type="ECO:0000256" key="6">
    <source>
        <dbReference type="ARBA" id="ARBA00022777"/>
    </source>
</evidence>
<evidence type="ECO:0000256" key="7">
    <source>
        <dbReference type="ARBA" id="ARBA00022824"/>
    </source>
</evidence>
<evidence type="ECO:0000256" key="3">
    <source>
        <dbReference type="ARBA" id="ARBA00012132"/>
    </source>
</evidence>
<keyword evidence="8 10" id="KW-1133">Transmembrane helix</keyword>
<organism evidence="11 12">
    <name type="scientific">Mesorhabditis spiculigera</name>
    <dbReference type="NCBI Taxonomy" id="96644"/>
    <lineage>
        <taxon>Eukaryota</taxon>
        <taxon>Metazoa</taxon>
        <taxon>Ecdysozoa</taxon>
        <taxon>Nematoda</taxon>
        <taxon>Chromadorea</taxon>
        <taxon>Rhabditida</taxon>
        <taxon>Rhabditina</taxon>
        <taxon>Rhabditomorpha</taxon>
        <taxon>Rhabditoidea</taxon>
        <taxon>Rhabditidae</taxon>
        <taxon>Mesorhabditinae</taxon>
        <taxon>Mesorhabditis</taxon>
    </lineage>
</organism>
<feature type="transmembrane region" description="Helical" evidence="10">
    <location>
        <begin position="6"/>
        <end position="22"/>
    </location>
</feature>
<dbReference type="EMBL" id="CATQJA010002641">
    <property type="protein sequence ID" value="CAJ0575781.1"/>
    <property type="molecule type" value="Genomic_DNA"/>
</dbReference>
<evidence type="ECO:0000256" key="1">
    <source>
        <dbReference type="ARBA" id="ARBA00004477"/>
    </source>
</evidence>
<comment type="subcellular location">
    <subcellularLocation>
        <location evidence="1">Endoplasmic reticulum membrane</location>
        <topology evidence="1">Multi-pass membrane protein</topology>
    </subcellularLocation>
</comment>
<name>A0AA36CX15_9BILA</name>
<evidence type="ECO:0000256" key="8">
    <source>
        <dbReference type="ARBA" id="ARBA00022989"/>
    </source>
</evidence>
<accession>A0AA36CX15</accession>
<gene>
    <name evidence="11" type="ORF">MSPICULIGERA_LOCUS14088</name>
</gene>
<feature type="transmembrane region" description="Helical" evidence="10">
    <location>
        <begin position="98"/>
        <end position="120"/>
    </location>
</feature>
<evidence type="ECO:0000256" key="2">
    <source>
        <dbReference type="ARBA" id="ARBA00010794"/>
    </source>
</evidence>
<protein>
    <recommendedName>
        <fullName evidence="3">dolichol kinase</fullName>
        <ecNumber evidence="3">2.7.1.108</ecNumber>
    </recommendedName>
</protein>
<keyword evidence="5 10" id="KW-0812">Transmembrane</keyword>